<evidence type="ECO:0000256" key="1">
    <source>
        <dbReference type="SAM" id="MobiDB-lite"/>
    </source>
</evidence>
<organism evidence="2 3">
    <name type="scientific">Carnegiea gigantea</name>
    <dbReference type="NCBI Taxonomy" id="171969"/>
    <lineage>
        <taxon>Eukaryota</taxon>
        <taxon>Viridiplantae</taxon>
        <taxon>Streptophyta</taxon>
        <taxon>Embryophyta</taxon>
        <taxon>Tracheophyta</taxon>
        <taxon>Spermatophyta</taxon>
        <taxon>Magnoliopsida</taxon>
        <taxon>eudicotyledons</taxon>
        <taxon>Gunneridae</taxon>
        <taxon>Pentapetalae</taxon>
        <taxon>Caryophyllales</taxon>
        <taxon>Cactineae</taxon>
        <taxon>Cactaceae</taxon>
        <taxon>Cactoideae</taxon>
        <taxon>Echinocereeae</taxon>
        <taxon>Carnegiea</taxon>
    </lineage>
</organism>
<evidence type="ECO:0000313" key="2">
    <source>
        <dbReference type="EMBL" id="KAJ8446760.1"/>
    </source>
</evidence>
<dbReference type="AlphaFoldDB" id="A0A9Q1QNP4"/>
<comment type="caution">
    <text evidence="2">The sequence shown here is derived from an EMBL/GenBank/DDBJ whole genome shotgun (WGS) entry which is preliminary data.</text>
</comment>
<feature type="region of interest" description="Disordered" evidence="1">
    <location>
        <begin position="25"/>
        <end position="95"/>
    </location>
</feature>
<gene>
    <name evidence="2" type="ORF">Cgig2_000771</name>
</gene>
<accession>A0A9Q1QNP4</accession>
<dbReference type="EMBL" id="JAKOGI010000049">
    <property type="protein sequence ID" value="KAJ8446760.1"/>
    <property type="molecule type" value="Genomic_DNA"/>
</dbReference>
<evidence type="ECO:0000313" key="3">
    <source>
        <dbReference type="Proteomes" id="UP001153076"/>
    </source>
</evidence>
<reference evidence="2" key="1">
    <citation type="submission" date="2022-04" db="EMBL/GenBank/DDBJ databases">
        <title>Carnegiea gigantea Genome sequencing and assembly v2.</title>
        <authorList>
            <person name="Copetti D."/>
            <person name="Sanderson M.J."/>
            <person name="Burquez A."/>
            <person name="Wojciechowski M.F."/>
        </authorList>
    </citation>
    <scope>NUCLEOTIDE SEQUENCE</scope>
    <source>
        <strain evidence="2">SGP5-SGP5p</strain>
        <tissue evidence="2">Aerial part</tissue>
    </source>
</reference>
<name>A0A9Q1QNP4_9CARY</name>
<proteinExistence type="predicted"/>
<feature type="compositionally biased region" description="Polar residues" evidence="1">
    <location>
        <begin position="71"/>
        <end position="86"/>
    </location>
</feature>
<dbReference type="Proteomes" id="UP001153076">
    <property type="component" value="Unassembled WGS sequence"/>
</dbReference>
<sequence length="284" mass="31153">MQYSLYLHPDQAIGKDKHKCDNVYTSRKRSKKHVSIYPEQLVGTDSNVGGAPADKGGEEGVNEEAAPTGATGDTSLPRNEGGTSTAAHHIGGSPIRSADDEHIIVDAVHEGSTKHYSGPPNVSEIGCMQTDVEQHPCVVGIAYVSIISRSAEVVSFIRVAQTSRDDNPPPTIIESKGSLNIEESAADKAIWNYLLFTLSENEEKLLCDVHKHYKSFKQSSEWSVLFAYLNEGGAQHSFDIDVRGLMNIVPRNGSEDKAINYCISRFAIDHYSSLLDERQRLLPK</sequence>
<protein>
    <submittedName>
        <fullName evidence="2">Uncharacterized protein</fullName>
    </submittedName>
</protein>
<keyword evidence="3" id="KW-1185">Reference proteome</keyword>